<accession>A0ABS6SGB4</accession>
<evidence type="ECO:0000256" key="3">
    <source>
        <dbReference type="ARBA" id="ARBA00022679"/>
    </source>
</evidence>
<keyword evidence="3" id="KW-0808">Transferase</keyword>
<evidence type="ECO:0000256" key="4">
    <source>
        <dbReference type="ARBA" id="ARBA00022777"/>
    </source>
</evidence>
<dbReference type="InterPro" id="IPR003594">
    <property type="entry name" value="HATPase_dom"/>
</dbReference>
<evidence type="ECO:0000313" key="9">
    <source>
        <dbReference type="Proteomes" id="UP000722336"/>
    </source>
</evidence>
<evidence type="ECO:0000259" key="7">
    <source>
        <dbReference type="PROSITE" id="PS50109"/>
    </source>
</evidence>
<reference evidence="8 9" key="1">
    <citation type="submission" date="2021-04" db="EMBL/GenBank/DDBJ databases">
        <authorList>
            <person name="Pira H."/>
            <person name="Risdian C."/>
            <person name="Wink J."/>
        </authorList>
    </citation>
    <scope>NUCLEOTIDE SEQUENCE [LARGE SCALE GENOMIC DNA]</scope>
    <source>
        <strain evidence="8 9">WHA3</strain>
    </source>
</reference>
<dbReference type="RefSeq" id="WP_218445759.1">
    <property type="nucleotide sequence ID" value="NZ_JAGSPA010000003.1"/>
</dbReference>
<dbReference type="EC" id="2.7.13.3" evidence="2"/>
<evidence type="ECO:0000256" key="2">
    <source>
        <dbReference type="ARBA" id="ARBA00012438"/>
    </source>
</evidence>
<keyword evidence="9" id="KW-1185">Reference proteome</keyword>
<dbReference type="PROSITE" id="PS50109">
    <property type="entry name" value="HIS_KIN"/>
    <property type="match status" value="1"/>
</dbReference>
<dbReference type="Proteomes" id="UP000722336">
    <property type="component" value="Unassembled WGS sequence"/>
</dbReference>
<keyword evidence="5" id="KW-0902">Two-component regulatory system</keyword>
<dbReference type="EMBL" id="JAGSPA010000003">
    <property type="protein sequence ID" value="MBV7256921.1"/>
    <property type="molecule type" value="Genomic_DNA"/>
</dbReference>
<dbReference type="InterPro" id="IPR005467">
    <property type="entry name" value="His_kinase_dom"/>
</dbReference>
<keyword evidence="4 8" id="KW-0418">Kinase</keyword>
<evidence type="ECO:0000256" key="5">
    <source>
        <dbReference type="ARBA" id="ARBA00023012"/>
    </source>
</evidence>
<comment type="caution">
    <text evidence="8">The sequence shown here is derived from an EMBL/GenBank/DDBJ whole genome shotgun (WGS) entry which is preliminary data.</text>
</comment>
<dbReference type="PANTHER" id="PTHR43711">
    <property type="entry name" value="TWO-COMPONENT HISTIDINE KINASE"/>
    <property type="match status" value="1"/>
</dbReference>
<feature type="domain" description="Histidine kinase" evidence="7">
    <location>
        <begin position="29"/>
        <end position="243"/>
    </location>
</feature>
<dbReference type="CDD" id="cd00075">
    <property type="entry name" value="HATPase"/>
    <property type="match status" value="1"/>
</dbReference>
<dbReference type="SMART" id="SM00387">
    <property type="entry name" value="HATPase_c"/>
    <property type="match status" value="1"/>
</dbReference>
<comment type="catalytic activity">
    <reaction evidence="1">
        <text>ATP + protein L-histidine = ADP + protein N-phospho-L-histidine.</text>
        <dbReference type="EC" id="2.7.13.3"/>
    </reaction>
</comment>
<protein>
    <recommendedName>
        <fullName evidence="2">histidine kinase</fullName>
        <ecNumber evidence="2">2.7.13.3</ecNumber>
    </recommendedName>
</protein>
<dbReference type="InterPro" id="IPR050736">
    <property type="entry name" value="Sensor_HK_Regulatory"/>
</dbReference>
<gene>
    <name evidence="8" type="ORF">KCG44_09010</name>
</gene>
<dbReference type="GO" id="GO:0016301">
    <property type="term" value="F:kinase activity"/>
    <property type="evidence" value="ECO:0007669"/>
    <property type="project" value="UniProtKB-KW"/>
</dbReference>
<dbReference type="Pfam" id="PF02518">
    <property type="entry name" value="HATPase_c"/>
    <property type="match status" value="1"/>
</dbReference>
<name>A0ABS6SGB4_9SPHN</name>
<sequence length="246" mass="25529">MSAHRPPGDVGAASASQRGRETGPGQGSDLATQLYMPVAEITKRALRLGAGRNDQGYARFARDIAQACAHLEEVLNDLDGARKVKASATVDMRALVNETAPLFGPIAEARQISFSIAGATGPVAMVSGDQKKLRQILINLFSNALKFSDDGGQVDVFVEDGDEVVVTVRDSGPGIAKADRMRIFERFERLGSETEGRGIGLSIAASHAAASGGRLFVTDDGDGDGDGGKGGGATFVLALPKVCSAV</sequence>
<feature type="region of interest" description="Disordered" evidence="6">
    <location>
        <begin position="1"/>
        <end position="30"/>
    </location>
</feature>
<organism evidence="8 9">
    <name type="scientific">Pacificimonas pallii</name>
    <dbReference type="NCBI Taxonomy" id="2827236"/>
    <lineage>
        <taxon>Bacteria</taxon>
        <taxon>Pseudomonadati</taxon>
        <taxon>Pseudomonadota</taxon>
        <taxon>Alphaproteobacteria</taxon>
        <taxon>Sphingomonadales</taxon>
        <taxon>Sphingosinicellaceae</taxon>
        <taxon>Pacificimonas</taxon>
    </lineage>
</organism>
<dbReference type="PANTHER" id="PTHR43711:SF1">
    <property type="entry name" value="HISTIDINE KINASE 1"/>
    <property type="match status" value="1"/>
</dbReference>
<proteinExistence type="predicted"/>
<evidence type="ECO:0000313" key="8">
    <source>
        <dbReference type="EMBL" id="MBV7256921.1"/>
    </source>
</evidence>
<evidence type="ECO:0000256" key="1">
    <source>
        <dbReference type="ARBA" id="ARBA00000085"/>
    </source>
</evidence>
<evidence type="ECO:0000256" key="6">
    <source>
        <dbReference type="SAM" id="MobiDB-lite"/>
    </source>
</evidence>